<dbReference type="PROSITE" id="PS00094">
    <property type="entry name" value="C5_MTASE_1"/>
    <property type="match status" value="1"/>
</dbReference>
<dbReference type="Gene3D" id="3.40.50.150">
    <property type="entry name" value="Vaccinia Virus protein VP39"/>
    <property type="match status" value="1"/>
</dbReference>
<evidence type="ECO:0000256" key="4">
    <source>
        <dbReference type="ARBA" id="ARBA00022691"/>
    </source>
</evidence>
<evidence type="ECO:0000313" key="9">
    <source>
        <dbReference type="Proteomes" id="UP000001890"/>
    </source>
</evidence>
<dbReference type="PANTHER" id="PTHR46098">
    <property type="entry name" value="TRNA (CYTOSINE(38)-C(5))-METHYLTRANSFERASE"/>
    <property type="match status" value="1"/>
</dbReference>
<dbReference type="AlphaFoldDB" id="D2U9G0"/>
<keyword evidence="4 7" id="KW-0949">S-adenosyl-L-methionine</keyword>
<dbReference type="PROSITE" id="PS00095">
    <property type="entry name" value="C5_MTASE_2"/>
    <property type="match status" value="1"/>
</dbReference>
<evidence type="ECO:0000256" key="2">
    <source>
        <dbReference type="ARBA" id="ARBA00022603"/>
    </source>
</evidence>
<dbReference type="GO" id="GO:0003886">
    <property type="term" value="F:DNA (cytosine-5-)-methyltransferase activity"/>
    <property type="evidence" value="ECO:0007669"/>
    <property type="project" value="UniProtKB-EC"/>
</dbReference>
<protein>
    <recommendedName>
        <fullName evidence="1">DNA (cytosine-5-)-methyltransferase</fullName>
        <ecNumber evidence="1">2.1.1.37</ecNumber>
    </recommendedName>
</protein>
<name>D2U9G0_XANAP</name>
<keyword evidence="3 7" id="KW-0808">Transferase</keyword>
<dbReference type="Proteomes" id="UP000001890">
    <property type="component" value="Chromosome"/>
</dbReference>
<dbReference type="InterPro" id="IPR031303">
    <property type="entry name" value="C5_meth_CS"/>
</dbReference>
<keyword evidence="9" id="KW-1185">Reference proteome</keyword>
<dbReference type="eggNOG" id="COG0270">
    <property type="taxonomic scope" value="Bacteria"/>
</dbReference>
<evidence type="ECO:0000256" key="6">
    <source>
        <dbReference type="ARBA" id="ARBA00047422"/>
    </source>
</evidence>
<evidence type="ECO:0000256" key="5">
    <source>
        <dbReference type="ARBA" id="ARBA00022747"/>
    </source>
</evidence>
<dbReference type="PROSITE" id="PS51679">
    <property type="entry name" value="SAM_MT_C5"/>
    <property type="match status" value="1"/>
</dbReference>
<dbReference type="InterPro" id="IPR001525">
    <property type="entry name" value="C5_MeTfrase"/>
</dbReference>
<evidence type="ECO:0000313" key="8">
    <source>
        <dbReference type="EMBL" id="CBA14748.1"/>
    </source>
</evidence>
<dbReference type="REBASE" id="23484">
    <property type="entry name" value="M.XalGPEORF203P"/>
</dbReference>
<dbReference type="SUPFAM" id="SSF53335">
    <property type="entry name" value="S-adenosyl-L-methionine-dependent methyltransferases"/>
    <property type="match status" value="1"/>
</dbReference>
<dbReference type="KEGG" id="xal:XALC_0203"/>
<dbReference type="EMBL" id="FP565176">
    <property type="protein sequence ID" value="CBA14748.1"/>
    <property type="molecule type" value="Genomic_DNA"/>
</dbReference>
<organism evidence="8 9">
    <name type="scientific">Xanthomonas albilineans (strain GPE PC73 / CFBP 7063)</name>
    <dbReference type="NCBI Taxonomy" id="380358"/>
    <lineage>
        <taxon>Bacteria</taxon>
        <taxon>Pseudomonadati</taxon>
        <taxon>Pseudomonadota</taxon>
        <taxon>Gammaproteobacteria</taxon>
        <taxon>Lysobacterales</taxon>
        <taxon>Lysobacteraceae</taxon>
        <taxon>Xanthomonas</taxon>
    </lineage>
</organism>
<dbReference type="GO" id="GO:0009307">
    <property type="term" value="P:DNA restriction-modification system"/>
    <property type="evidence" value="ECO:0007669"/>
    <property type="project" value="UniProtKB-KW"/>
</dbReference>
<dbReference type="InterPro" id="IPR029063">
    <property type="entry name" value="SAM-dependent_MTases_sf"/>
</dbReference>
<keyword evidence="5" id="KW-0680">Restriction system</keyword>
<dbReference type="STRING" id="380358.XALC_0203"/>
<dbReference type="InterPro" id="IPR050750">
    <property type="entry name" value="C5-MTase"/>
</dbReference>
<dbReference type="Pfam" id="PF00145">
    <property type="entry name" value="DNA_methylase"/>
    <property type="match status" value="2"/>
</dbReference>
<gene>
    <name evidence="8" type="ordered locus">XALc_0203</name>
</gene>
<accession>D2U9G0</accession>
<dbReference type="PANTHER" id="PTHR46098:SF1">
    <property type="entry name" value="TRNA (CYTOSINE(38)-C(5))-METHYLTRANSFERASE"/>
    <property type="match status" value="1"/>
</dbReference>
<evidence type="ECO:0000256" key="7">
    <source>
        <dbReference type="PROSITE-ProRule" id="PRU01016"/>
    </source>
</evidence>
<evidence type="ECO:0000256" key="3">
    <source>
        <dbReference type="ARBA" id="ARBA00022679"/>
    </source>
</evidence>
<dbReference type="InterPro" id="IPR018117">
    <property type="entry name" value="C5_DNA_meth_AS"/>
</dbReference>
<dbReference type="EC" id="2.1.1.37" evidence="1"/>
<comment type="catalytic activity">
    <reaction evidence="6">
        <text>a 2'-deoxycytidine in DNA + S-adenosyl-L-methionine = a 5-methyl-2'-deoxycytidine in DNA + S-adenosyl-L-homocysteine + H(+)</text>
        <dbReference type="Rhea" id="RHEA:13681"/>
        <dbReference type="Rhea" id="RHEA-COMP:11369"/>
        <dbReference type="Rhea" id="RHEA-COMP:11370"/>
        <dbReference type="ChEBI" id="CHEBI:15378"/>
        <dbReference type="ChEBI" id="CHEBI:57856"/>
        <dbReference type="ChEBI" id="CHEBI:59789"/>
        <dbReference type="ChEBI" id="CHEBI:85452"/>
        <dbReference type="ChEBI" id="CHEBI:85454"/>
        <dbReference type="EC" id="2.1.1.37"/>
    </reaction>
</comment>
<feature type="active site" evidence="7">
    <location>
        <position position="89"/>
    </location>
</feature>
<dbReference type="Gene3D" id="3.90.120.10">
    <property type="entry name" value="DNA Methylase, subunit A, domain 2"/>
    <property type="match status" value="1"/>
</dbReference>
<reference evidence="8 9" key="1">
    <citation type="journal article" date="2009" name="BMC Genomics">
        <title>The complete genome sequence of Xanthomonas albilineans provides new insights into the reductive genome evolution of the xylem-limited Xanthomonadaceae.</title>
        <authorList>
            <person name="Pieretti I."/>
            <person name="Royer M."/>
            <person name="Barbe V."/>
            <person name="Carrere S."/>
            <person name="Koebnik R."/>
            <person name="Cociancich S."/>
            <person name="Couloux A."/>
            <person name="Darrasse A."/>
            <person name="Gouzy J."/>
            <person name="Jacques M.A."/>
            <person name="Lauber E."/>
            <person name="Manceau C."/>
            <person name="Mangenot S."/>
            <person name="Poussier S."/>
            <person name="Segurens B."/>
            <person name="Szurek B."/>
            <person name="Verdier V."/>
            <person name="Arlat M."/>
            <person name="Rott P."/>
        </authorList>
    </citation>
    <scope>NUCLEOTIDE SEQUENCE [LARGE SCALE GENOMIC DNA]</scope>
    <source>
        <strain evidence="9">GPE PC73 / CFBP 7063</strain>
    </source>
</reference>
<keyword evidence="2 7" id="KW-0489">Methyltransferase</keyword>
<comment type="similarity">
    <text evidence="7">Belongs to the class I-like SAM-binding methyltransferase superfamily. C5-methyltransferase family.</text>
</comment>
<proteinExistence type="inferred from homology"/>
<sequence>MHVSSSRSAYEGSNVMRYLSLFSGLEAAHLALSPLGWECVGVAEIDAAACALLRHRLPHVPNLGNVTEITDAVIAQLGAIDVVIGGSPCQDLSVAGKRAGLAGARSSLFHEQLRIFHAARTFCSARWLWWENVPGAFSSNKGRDFAVVVGALAGCEFAVPADGWKDEGVALGDNGLVEWSVLDAQWFGVAQQRRRVFAVLDVGNWTNRPPVLLEPDRLRGDSAPRRQAGESVAGTIAGGARQRGGYSNDNVPLIAGTLQANGRAAGSVTQQDAHAGMLVVQQAFGGGANCNATNVSTALTAHPGGSRLDFLSETFLVQEVAHTLRADGFDASEDGTGRGTPIIPVPASQTGMQVRRLTPTECERLQGVPDGWTLVPNARGKPMADGPRYKMLGNSFAVPVIRWIGEQIQAAHACEIHHLTVGGKQRRAP</sequence>
<dbReference type="GO" id="GO:0032259">
    <property type="term" value="P:methylation"/>
    <property type="evidence" value="ECO:0007669"/>
    <property type="project" value="UniProtKB-KW"/>
</dbReference>
<evidence type="ECO:0000256" key="1">
    <source>
        <dbReference type="ARBA" id="ARBA00011975"/>
    </source>
</evidence>
<dbReference type="NCBIfam" id="TIGR00675">
    <property type="entry name" value="dcm"/>
    <property type="match status" value="1"/>
</dbReference>